<accession>A0A1T5AL07</accession>
<dbReference type="Proteomes" id="UP000243406">
    <property type="component" value="Unassembled WGS sequence"/>
</dbReference>
<organism evidence="1 2">
    <name type="scientific">Acetoanaerobium noterae</name>
    <dbReference type="NCBI Taxonomy" id="745369"/>
    <lineage>
        <taxon>Bacteria</taxon>
        <taxon>Bacillati</taxon>
        <taxon>Bacillota</taxon>
        <taxon>Clostridia</taxon>
        <taxon>Peptostreptococcales</taxon>
        <taxon>Filifactoraceae</taxon>
        <taxon>Acetoanaerobium</taxon>
    </lineage>
</organism>
<protein>
    <submittedName>
        <fullName evidence="1">Uncharacterized protein</fullName>
    </submittedName>
</protein>
<dbReference type="AlphaFoldDB" id="A0A1T5AL07"/>
<sequence length="56" mass="6731">MKRFPRDCEKDCKYYHEYDMSVDDYTAQCFLLKAGCDLCDQEYCFLLCPLPESEEK</sequence>
<name>A0A1T5AL07_9FIRM</name>
<evidence type="ECO:0000313" key="1">
    <source>
        <dbReference type="EMBL" id="SKB35664.1"/>
    </source>
</evidence>
<reference evidence="2" key="1">
    <citation type="submission" date="2017-02" db="EMBL/GenBank/DDBJ databases">
        <authorList>
            <person name="Varghese N."/>
            <person name="Submissions S."/>
        </authorList>
    </citation>
    <scope>NUCLEOTIDE SEQUENCE [LARGE SCALE GENOMIC DNA]</scope>
    <source>
        <strain evidence="2">ATCC 35199</strain>
    </source>
</reference>
<dbReference type="RefSeq" id="WP_159446391.1">
    <property type="nucleotide sequence ID" value="NZ_FUYN01000002.1"/>
</dbReference>
<keyword evidence="2" id="KW-1185">Reference proteome</keyword>
<proteinExistence type="predicted"/>
<gene>
    <name evidence="1" type="ORF">SAMN02745120_1000</name>
</gene>
<evidence type="ECO:0000313" key="2">
    <source>
        <dbReference type="Proteomes" id="UP000243406"/>
    </source>
</evidence>
<dbReference type="EMBL" id="FUYN01000002">
    <property type="protein sequence ID" value="SKB35664.1"/>
    <property type="molecule type" value="Genomic_DNA"/>
</dbReference>